<gene>
    <name evidence="2" type="ORF">KOW79_010500</name>
</gene>
<evidence type="ECO:0000313" key="2">
    <source>
        <dbReference type="EMBL" id="KAG7325575.1"/>
    </source>
</evidence>
<keyword evidence="3" id="KW-1185">Reference proteome</keyword>
<evidence type="ECO:0000313" key="3">
    <source>
        <dbReference type="Proteomes" id="UP000824219"/>
    </source>
</evidence>
<feature type="compositionally biased region" description="Polar residues" evidence="1">
    <location>
        <begin position="12"/>
        <end position="39"/>
    </location>
</feature>
<feature type="compositionally biased region" description="Basic and acidic residues" evidence="1">
    <location>
        <begin position="1"/>
        <end position="10"/>
    </location>
</feature>
<dbReference type="Proteomes" id="UP000824219">
    <property type="component" value="Linkage Group LG12"/>
</dbReference>
<sequence>MTKENNKESDQINDMQDSGKSSVQTTGQEEIKQPDSNTEGQEELITEQGTSQLETEKENPQINDEDDEFLAQQLRLLTLQSACRRWHTSQYCAAPVGVVLLTPPPMPPPEESERPPKPLFADEEEEMMLRQELLKSLANKCAVRPEKTRQQNSMDPTAADTIRQLVSALQGVLPTLPPLLSPLPL</sequence>
<protein>
    <submittedName>
        <fullName evidence="2">Uncharacterized protein</fullName>
    </submittedName>
</protein>
<feature type="region of interest" description="Disordered" evidence="1">
    <location>
        <begin position="1"/>
        <end position="66"/>
    </location>
</feature>
<name>A0A9D3NR35_9TELE</name>
<accession>A0A9D3NR35</accession>
<organism evidence="2 3">
    <name type="scientific">Hemibagrus wyckioides</name>
    <dbReference type="NCBI Taxonomy" id="337641"/>
    <lineage>
        <taxon>Eukaryota</taxon>
        <taxon>Metazoa</taxon>
        <taxon>Chordata</taxon>
        <taxon>Craniata</taxon>
        <taxon>Vertebrata</taxon>
        <taxon>Euteleostomi</taxon>
        <taxon>Actinopterygii</taxon>
        <taxon>Neopterygii</taxon>
        <taxon>Teleostei</taxon>
        <taxon>Ostariophysi</taxon>
        <taxon>Siluriformes</taxon>
        <taxon>Bagridae</taxon>
        <taxon>Hemibagrus</taxon>
    </lineage>
</organism>
<dbReference type="EMBL" id="JAHKSW010000012">
    <property type="protein sequence ID" value="KAG7325575.1"/>
    <property type="molecule type" value="Genomic_DNA"/>
</dbReference>
<evidence type="ECO:0000256" key="1">
    <source>
        <dbReference type="SAM" id="MobiDB-lite"/>
    </source>
</evidence>
<comment type="caution">
    <text evidence="2">The sequence shown here is derived from an EMBL/GenBank/DDBJ whole genome shotgun (WGS) entry which is preliminary data.</text>
</comment>
<dbReference type="AlphaFoldDB" id="A0A9D3NR35"/>
<proteinExistence type="predicted"/>
<reference evidence="2 3" key="1">
    <citation type="submission" date="2021-06" db="EMBL/GenBank/DDBJ databases">
        <title>Chromosome-level genome assembly of the red-tail catfish (Hemibagrus wyckioides).</title>
        <authorList>
            <person name="Shao F."/>
        </authorList>
    </citation>
    <scope>NUCLEOTIDE SEQUENCE [LARGE SCALE GENOMIC DNA]</scope>
    <source>
        <strain evidence="2">EC202008001</strain>
        <tissue evidence="2">Blood</tissue>
    </source>
</reference>